<keyword evidence="3" id="KW-1185">Reference proteome</keyword>
<dbReference type="Proteomes" id="UP000605361">
    <property type="component" value="Unassembled WGS sequence"/>
</dbReference>
<feature type="transmembrane region" description="Helical" evidence="1">
    <location>
        <begin position="40"/>
        <end position="55"/>
    </location>
</feature>
<dbReference type="AlphaFoldDB" id="A0A931ABI5"/>
<dbReference type="EMBL" id="JADOGI010000068">
    <property type="protein sequence ID" value="MBF8188535.1"/>
    <property type="molecule type" value="Genomic_DNA"/>
</dbReference>
<name>A0A931ABI5_9ACTN</name>
<keyword evidence="1" id="KW-0472">Membrane</keyword>
<dbReference type="InterPro" id="IPR036259">
    <property type="entry name" value="MFS_trans_sf"/>
</dbReference>
<keyword evidence="1" id="KW-1133">Transmembrane helix</keyword>
<accession>A0A931ABI5</accession>
<organism evidence="2 3">
    <name type="scientific">Nonomuraea cypriaca</name>
    <dbReference type="NCBI Taxonomy" id="1187855"/>
    <lineage>
        <taxon>Bacteria</taxon>
        <taxon>Bacillati</taxon>
        <taxon>Actinomycetota</taxon>
        <taxon>Actinomycetes</taxon>
        <taxon>Streptosporangiales</taxon>
        <taxon>Streptosporangiaceae</taxon>
        <taxon>Nonomuraea</taxon>
    </lineage>
</organism>
<reference evidence="2" key="1">
    <citation type="submission" date="2020-11" db="EMBL/GenBank/DDBJ databases">
        <title>Whole-genome analyses of Nonomuraea sp. K274.</title>
        <authorList>
            <person name="Veyisoglu A."/>
        </authorList>
    </citation>
    <scope>NUCLEOTIDE SEQUENCE</scope>
    <source>
        <strain evidence="2">K274</strain>
    </source>
</reference>
<feature type="transmembrane region" description="Helical" evidence="1">
    <location>
        <begin position="98"/>
        <end position="118"/>
    </location>
</feature>
<keyword evidence="1" id="KW-0812">Transmembrane</keyword>
<protein>
    <submittedName>
        <fullName evidence="2">Uncharacterized protein</fullName>
    </submittedName>
</protein>
<evidence type="ECO:0000256" key="1">
    <source>
        <dbReference type="SAM" id="Phobius"/>
    </source>
</evidence>
<feature type="transmembrane region" description="Helical" evidence="1">
    <location>
        <begin position="16"/>
        <end position="34"/>
    </location>
</feature>
<gene>
    <name evidence="2" type="ORF">ITP53_22970</name>
</gene>
<comment type="caution">
    <text evidence="2">The sequence shown here is derived from an EMBL/GenBank/DDBJ whole genome shotgun (WGS) entry which is preliminary data.</text>
</comment>
<evidence type="ECO:0000313" key="2">
    <source>
        <dbReference type="EMBL" id="MBF8188535.1"/>
    </source>
</evidence>
<dbReference type="SUPFAM" id="SSF103473">
    <property type="entry name" value="MFS general substrate transporter"/>
    <property type="match status" value="1"/>
</dbReference>
<dbReference type="RefSeq" id="WP_195897480.1">
    <property type="nucleotide sequence ID" value="NZ_JADOGI010000068.1"/>
</dbReference>
<proteinExistence type="predicted"/>
<sequence>MTGISDDRGKTRPREITLAVVLLCVAVVPLALTITHFYDATFAGLYLLLHLWFAARSGRGRQGSRIGVTITTVVGLLFVAPLVVSALSGAFSPADQQFALFGLLGVCVGAAGVILLYLRNGNAHFVK</sequence>
<evidence type="ECO:0000313" key="3">
    <source>
        <dbReference type="Proteomes" id="UP000605361"/>
    </source>
</evidence>
<feature type="transmembrane region" description="Helical" evidence="1">
    <location>
        <begin position="67"/>
        <end position="92"/>
    </location>
</feature>